<keyword evidence="1" id="KW-0732">Signal</keyword>
<evidence type="ECO:0000313" key="3">
    <source>
        <dbReference type="EMBL" id="RBP36902.1"/>
    </source>
</evidence>
<dbReference type="AlphaFoldDB" id="A0A366H5H9"/>
<evidence type="ECO:0000313" key="4">
    <source>
        <dbReference type="Proteomes" id="UP000253426"/>
    </source>
</evidence>
<dbReference type="EMBL" id="QNRR01000015">
    <property type="protein sequence ID" value="RBP36902.1"/>
    <property type="molecule type" value="Genomic_DNA"/>
</dbReference>
<name>A0A366H5H9_9BACT</name>
<protein>
    <submittedName>
        <fullName evidence="3">Uncharacterized protein DUF1080</fullName>
    </submittedName>
</protein>
<dbReference type="InterPro" id="IPR010496">
    <property type="entry name" value="AL/BT2_dom"/>
</dbReference>
<proteinExistence type="predicted"/>
<dbReference type="Pfam" id="PF06439">
    <property type="entry name" value="3keto-disac_hyd"/>
    <property type="match status" value="1"/>
</dbReference>
<keyword evidence="4" id="KW-1185">Reference proteome</keyword>
<dbReference type="GO" id="GO:0016787">
    <property type="term" value="F:hydrolase activity"/>
    <property type="evidence" value="ECO:0007669"/>
    <property type="project" value="InterPro"/>
</dbReference>
<evidence type="ECO:0000256" key="1">
    <source>
        <dbReference type="SAM" id="SignalP"/>
    </source>
</evidence>
<feature type="signal peptide" evidence="1">
    <location>
        <begin position="1"/>
        <end position="33"/>
    </location>
</feature>
<dbReference type="RefSeq" id="WP_113961684.1">
    <property type="nucleotide sequence ID" value="NZ_QNRR01000015.1"/>
</dbReference>
<dbReference type="Gene3D" id="2.60.120.560">
    <property type="entry name" value="Exo-inulinase, domain 1"/>
    <property type="match status" value="2"/>
</dbReference>
<gene>
    <name evidence="3" type="ORF">DES53_11543</name>
</gene>
<dbReference type="Proteomes" id="UP000253426">
    <property type="component" value="Unassembled WGS sequence"/>
</dbReference>
<accession>A0A366H5H9</accession>
<comment type="caution">
    <text evidence="3">The sequence shown here is derived from an EMBL/GenBank/DDBJ whole genome shotgun (WGS) entry which is preliminary data.</text>
</comment>
<feature type="domain" description="3-keto-alpha-glucoside-1,2-lyase/3-keto-2-hydroxy-glucal hydratase" evidence="2">
    <location>
        <begin position="46"/>
        <end position="208"/>
    </location>
</feature>
<feature type="chain" id="PRO_5017026472" evidence="1">
    <location>
        <begin position="34"/>
        <end position="212"/>
    </location>
</feature>
<reference evidence="3 4" key="1">
    <citation type="submission" date="2018-06" db="EMBL/GenBank/DDBJ databases">
        <title>Genomic Encyclopedia of Type Strains, Phase IV (KMG-IV): sequencing the most valuable type-strain genomes for metagenomic binning, comparative biology and taxonomic classification.</title>
        <authorList>
            <person name="Goeker M."/>
        </authorList>
    </citation>
    <scope>NUCLEOTIDE SEQUENCE [LARGE SCALE GENOMIC DNA]</scope>
    <source>
        <strain evidence="3 4">DSM 25532</strain>
    </source>
</reference>
<evidence type="ECO:0000259" key="2">
    <source>
        <dbReference type="Pfam" id="PF06439"/>
    </source>
</evidence>
<organism evidence="3 4">
    <name type="scientific">Roseimicrobium gellanilyticum</name>
    <dbReference type="NCBI Taxonomy" id="748857"/>
    <lineage>
        <taxon>Bacteria</taxon>
        <taxon>Pseudomonadati</taxon>
        <taxon>Verrucomicrobiota</taxon>
        <taxon>Verrucomicrobiia</taxon>
        <taxon>Verrucomicrobiales</taxon>
        <taxon>Verrucomicrobiaceae</taxon>
        <taxon>Roseimicrobium</taxon>
    </lineage>
</organism>
<dbReference type="OrthoDB" id="180789at2"/>
<sequence length="212" mass="23590">MKIASASHSHLVTRLTFFLTSALLLTATTFTHAAEPAATDWTPEPGFKSLFNGKDLSGWHYQGEPDLGTATKATDERYSAKDGILAVNPEDKAKGPKLRQLWMLENLPKHFVLKLQFRASVNADSGIFIRDIKNQLQCRDYLVAGPFKELKQYKPQEWNDIEITVTGGAIKATCNGEVLPAPLKIPESGPLGLEADRNLMEYRHIQVKELAE</sequence>